<feature type="non-terminal residue" evidence="2">
    <location>
        <position position="1"/>
    </location>
</feature>
<dbReference type="AlphaFoldDB" id="A0A350H7S1"/>
<gene>
    <name evidence="2" type="ORF">DCW38_00135</name>
</gene>
<sequence length="139" mass="15011">IQHAIEEGVKFKFLTNPVKYIGNKNGFVKAMEVISMELGEEDKSGRRSPIPITGSNMIMDIDLVLIAIGAGPNPILFDSTPDLKLNKWGYIDTTDESGKTYKDKVWAGGDIVTGAATVISAMGAGKKAAYAINEYLKKS</sequence>
<dbReference type="InterPro" id="IPR023753">
    <property type="entry name" value="FAD/NAD-binding_dom"/>
</dbReference>
<protein>
    <submittedName>
        <fullName evidence="2">Dihydropyrimidine dehydrogenase</fullName>
    </submittedName>
</protein>
<proteinExistence type="predicted"/>
<organism evidence="2 3">
    <name type="scientific">candidate division WOR-3 bacterium</name>
    <dbReference type="NCBI Taxonomy" id="2052148"/>
    <lineage>
        <taxon>Bacteria</taxon>
        <taxon>Bacteria division WOR-3</taxon>
    </lineage>
</organism>
<evidence type="ECO:0000313" key="3">
    <source>
        <dbReference type="Proteomes" id="UP000264062"/>
    </source>
</evidence>
<dbReference type="Proteomes" id="UP000264062">
    <property type="component" value="Unassembled WGS sequence"/>
</dbReference>
<evidence type="ECO:0000259" key="1">
    <source>
        <dbReference type="Pfam" id="PF07992"/>
    </source>
</evidence>
<comment type="caution">
    <text evidence="2">The sequence shown here is derived from an EMBL/GenBank/DDBJ whole genome shotgun (WGS) entry which is preliminary data.</text>
</comment>
<dbReference type="InterPro" id="IPR036188">
    <property type="entry name" value="FAD/NAD-bd_sf"/>
</dbReference>
<dbReference type="GO" id="GO:0016491">
    <property type="term" value="F:oxidoreductase activity"/>
    <property type="evidence" value="ECO:0007669"/>
    <property type="project" value="InterPro"/>
</dbReference>
<dbReference type="PANTHER" id="PTHR42783:SF3">
    <property type="entry name" value="GLUTAMATE SYNTHASE [NADPH] SMALL CHAIN-RELATED"/>
    <property type="match status" value="1"/>
</dbReference>
<name>A0A350H7S1_UNCW3</name>
<evidence type="ECO:0000313" key="2">
    <source>
        <dbReference type="EMBL" id="HAV91587.1"/>
    </source>
</evidence>
<dbReference type="Pfam" id="PF07992">
    <property type="entry name" value="Pyr_redox_2"/>
    <property type="match status" value="1"/>
</dbReference>
<dbReference type="Gene3D" id="3.50.50.60">
    <property type="entry name" value="FAD/NAD(P)-binding domain"/>
    <property type="match status" value="2"/>
</dbReference>
<reference evidence="2 3" key="1">
    <citation type="journal article" date="2018" name="Nat. Biotechnol.">
        <title>A standardized bacterial taxonomy based on genome phylogeny substantially revises the tree of life.</title>
        <authorList>
            <person name="Parks D.H."/>
            <person name="Chuvochina M."/>
            <person name="Waite D.W."/>
            <person name="Rinke C."/>
            <person name="Skarshewski A."/>
            <person name="Chaumeil P.A."/>
            <person name="Hugenholtz P."/>
        </authorList>
    </citation>
    <scope>NUCLEOTIDE SEQUENCE [LARGE SCALE GENOMIC DNA]</scope>
    <source>
        <strain evidence="2">UBA9956</strain>
    </source>
</reference>
<dbReference type="PANTHER" id="PTHR42783">
    <property type="entry name" value="GLUTAMATE SYNTHASE [NADPH] SMALL CHAIN"/>
    <property type="match status" value="1"/>
</dbReference>
<dbReference type="SUPFAM" id="SSF51905">
    <property type="entry name" value="FAD/NAD(P)-binding domain"/>
    <property type="match status" value="1"/>
</dbReference>
<dbReference type="EMBL" id="DMZY01000004">
    <property type="protein sequence ID" value="HAV91587.1"/>
    <property type="molecule type" value="Genomic_DNA"/>
</dbReference>
<feature type="domain" description="FAD/NAD(P)-binding" evidence="1">
    <location>
        <begin position="3"/>
        <end position="125"/>
    </location>
</feature>
<accession>A0A350H7S1</accession>